<dbReference type="InterPro" id="IPR001375">
    <property type="entry name" value="Peptidase_S9_cat"/>
</dbReference>
<name>A0ABS7PMB9_9SPHN</name>
<dbReference type="Gene3D" id="2.120.10.30">
    <property type="entry name" value="TolB, C-terminal domain"/>
    <property type="match status" value="1"/>
</dbReference>
<dbReference type="InterPro" id="IPR029058">
    <property type="entry name" value="AB_hydrolase_fold"/>
</dbReference>
<gene>
    <name evidence="4" type="ORF">K7G82_04865</name>
</gene>
<protein>
    <submittedName>
        <fullName evidence="4">S9 family peptidase</fullName>
    </submittedName>
</protein>
<dbReference type="RefSeq" id="WP_222988716.1">
    <property type="nucleotide sequence ID" value="NZ_JAINVV010000003.1"/>
</dbReference>
<dbReference type="SUPFAM" id="SSF53474">
    <property type="entry name" value="alpha/beta-Hydrolases"/>
    <property type="match status" value="1"/>
</dbReference>
<dbReference type="InterPro" id="IPR011042">
    <property type="entry name" value="6-blade_b-propeller_TolB-like"/>
</dbReference>
<evidence type="ECO:0000256" key="2">
    <source>
        <dbReference type="SAM" id="SignalP"/>
    </source>
</evidence>
<sequence>MFKLLLRCSIALSPILLSTAAHAQQTGAPQVRQVGTATLENVPAIPADVTAAVQRYQNSRAAQFEDWLPDGSMLIATRFGTTQQLHHVKAPGADRTQISFYAEPVASAATIPGTDRFVLTRDTGGDEWFQLYAKGLTGEAVQLTQAGTRNQSPVFSADGKLLAWAQATKGSGSYAIFVTDPATPSAPRLLYRDAGNVGPEDISADKASLLFSRGISNRESQLFVLDIASGKATRIAPKAAPARYEQARFLPGGRSIITISDGGSDTRRLVEIDIASGRETVLTPDLKWDVESYDLSTGGRVLAYAINEDGFSRVVVQDRITRRALPQPELPRGVLTALKFSPDGGKLAIGLTNATSAGDVWSWDVTGGQLVRWTNSELGDLDPATLSEPTLVRFKSFDGLSIPAFVYRPRNVPAGTKTPVIMDIHGGPEAQTRPIWNYGAQYFANVLGATVILPNVRGSDGYGKRYLNLDNAEKREDSVKDIGALIDWIGTQPDLDAKRVAVYGQSYGGYMSLAVMTHYSDRLVGGVERYGISDWVSFLNNTEAYRRDNRRAEYGDERDPKMRDVFARISPMANVGKITRPMLVMQGANDPRVPKSESDQVVAKIRANGIETWYVVFADEGHGFLKKHNNDLRREVETVFLKRLFEAK</sequence>
<dbReference type="PANTHER" id="PTHR42776">
    <property type="entry name" value="SERINE PEPTIDASE S9 FAMILY MEMBER"/>
    <property type="match status" value="1"/>
</dbReference>
<comment type="caution">
    <text evidence="4">The sequence shown here is derived from an EMBL/GenBank/DDBJ whole genome shotgun (WGS) entry which is preliminary data.</text>
</comment>
<proteinExistence type="predicted"/>
<dbReference type="Gene3D" id="3.40.50.1820">
    <property type="entry name" value="alpha/beta hydrolase"/>
    <property type="match status" value="1"/>
</dbReference>
<dbReference type="PANTHER" id="PTHR42776:SF27">
    <property type="entry name" value="DIPEPTIDYL PEPTIDASE FAMILY MEMBER 6"/>
    <property type="match status" value="1"/>
</dbReference>
<feature type="signal peptide" evidence="2">
    <location>
        <begin position="1"/>
        <end position="23"/>
    </location>
</feature>
<feature type="chain" id="PRO_5045640041" evidence="2">
    <location>
        <begin position="24"/>
        <end position="648"/>
    </location>
</feature>
<feature type="domain" description="Peptidase S9 prolyl oligopeptidase catalytic" evidence="3">
    <location>
        <begin position="442"/>
        <end position="646"/>
    </location>
</feature>
<evidence type="ECO:0000313" key="5">
    <source>
        <dbReference type="Proteomes" id="UP000706039"/>
    </source>
</evidence>
<evidence type="ECO:0000313" key="4">
    <source>
        <dbReference type="EMBL" id="MBY8821612.1"/>
    </source>
</evidence>
<keyword evidence="1" id="KW-0378">Hydrolase</keyword>
<dbReference type="EMBL" id="JAINVV010000003">
    <property type="protein sequence ID" value="MBY8821612.1"/>
    <property type="molecule type" value="Genomic_DNA"/>
</dbReference>
<organism evidence="4 5">
    <name type="scientific">Sphingomonas colocasiae</name>
    <dbReference type="NCBI Taxonomy" id="1848973"/>
    <lineage>
        <taxon>Bacteria</taxon>
        <taxon>Pseudomonadati</taxon>
        <taxon>Pseudomonadota</taxon>
        <taxon>Alphaproteobacteria</taxon>
        <taxon>Sphingomonadales</taxon>
        <taxon>Sphingomonadaceae</taxon>
        <taxon>Sphingomonas</taxon>
    </lineage>
</organism>
<dbReference type="Pfam" id="PF00326">
    <property type="entry name" value="Peptidase_S9"/>
    <property type="match status" value="1"/>
</dbReference>
<keyword evidence="2" id="KW-0732">Signal</keyword>
<reference evidence="4 5" key="1">
    <citation type="submission" date="2021-08" db="EMBL/GenBank/DDBJ databases">
        <authorList>
            <person name="Tuo L."/>
        </authorList>
    </citation>
    <scope>NUCLEOTIDE SEQUENCE [LARGE SCALE GENOMIC DNA]</scope>
    <source>
        <strain evidence="4 5">JCM 31229</strain>
    </source>
</reference>
<evidence type="ECO:0000259" key="3">
    <source>
        <dbReference type="Pfam" id="PF00326"/>
    </source>
</evidence>
<dbReference type="SUPFAM" id="SSF82171">
    <property type="entry name" value="DPP6 N-terminal domain-like"/>
    <property type="match status" value="1"/>
</dbReference>
<keyword evidence="5" id="KW-1185">Reference proteome</keyword>
<dbReference type="Proteomes" id="UP000706039">
    <property type="component" value="Unassembled WGS sequence"/>
</dbReference>
<evidence type="ECO:0000256" key="1">
    <source>
        <dbReference type="ARBA" id="ARBA00022801"/>
    </source>
</evidence>
<accession>A0ABS7PMB9</accession>